<dbReference type="InterPro" id="IPR036884">
    <property type="entry name" value="2Fe-2S-bd_dom_sf"/>
</dbReference>
<dbReference type="PANTHER" id="PTHR11908">
    <property type="entry name" value="XANTHINE DEHYDROGENASE"/>
    <property type="match status" value="1"/>
</dbReference>
<dbReference type="Proteomes" id="UP001596074">
    <property type="component" value="Unassembled WGS sequence"/>
</dbReference>
<dbReference type="Gene3D" id="3.90.1170.50">
    <property type="entry name" value="Aldehyde oxidase/xanthine dehydrogenase, a/b hammerhead"/>
    <property type="match status" value="1"/>
</dbReference>
<dbReference type="InterPro" id="IPR008274">
    <property type="entry name" value="AldOxase/xan_DH_MoCoBD1"/>
</dbReference>
<dbReference type="InterPro" id="IPR000674">
    <property type="entry name" value="Ald_Oxase/Xan_DH_a/b"/>
</dbReference>
<dbReference type="SUPFAM" id="SSF47741">
    <property type="entry name" value="CO dehydrogenase ISP C-domain like"/>
    <property type="match status" value="1"/>
</dbReference>
<dbReference type="InterPro" id="IPR001041">
    <property type="entry name" value="2Fe-2S_ferredoxin-type"/>
</dbReference>
<dbReference type="InterPro" id="IPR002888">
    <property type="entry name" value="2Fe-2S-bd"/>
</dbReference>
<dbReference type="Pfam" id="PF01315">
    <property type="entry name" value="Ald_Xan_dh_C"/>
    <property type="match status" value="1"/>
</dbReference>
<comment type="caution">
    <text evidence="6">The sequence shown here is derived from an EMBL/GenBank/DDBJ whole genome shotgun (WGS) entry which is preliminary data.</text>
</comment>
<dbReference type="SUPFAM" id="SSF54292">
    <property type="entry name" value="2Fe-2S ferredoxin-like"/>
    <property type="match status" value="1"/>
</dbReference>
<accession>A0ABW0ZRS7</accession>
<gene>
    <name evidence="6" type="ORF">ACFPZN_05340</name>
</gene>
<evidence type="ECO:0000256" key="1">
    <source>
        <dbReference type="ARBA" id="ARBA00006849"/>
    </source>
</evidence>
<evidence type="ECO:0000313" key="6">
    <source>
        <dbReference type="EMBL" id="MFC5745032.1"/>
    </source>
</evidence>
<dbReference type="Gene3D" id="3.30.365.10">
    <property type="entry name" value="Aldehyde oxidase/xanthine dehydrogenase, molybdopterin binding domain"/>
    <property type="match status" value="4"/>
</dbReference>
<keyword evidence="2" id="KW-0479">Metal-binding</keyword>
<protein>
    <submittedName>
        <fullName evidence="6">Molybdopterin-dependent oxidoreductase</fullName>
    </submittedName>
</protein>
<evidence type="ECO:0000256" key="3">
    <source>
        <dbReference type="ARBA" id="ARBA00023002"/>
    </source>
</evidence>
<dbReference type="EMBL" id="JBHSON010000005">
    <property type="protein sequence ID" value="MFC5745032.1"/>
    <property type="molecule type" value="Genomic_DNA"/>
</dbReference>
<comment type="similarity">
    <text evidence="1">Belongs to the xanthine dehydrogenase family.</text>
</comment>
<dbReference type="PANTHER" id="PTHR11908:SF157">
    <property type="entry name" value="XANTHINE DEHYDROGENASE SUBUNIT D-RELATED"/>
    <property type="match status" value="1"/>
</dbReference>
<evidence type="ECO:0000256" key="2">
    <source>
        <dbReference type="ARBA" id="ARBA00022723"/>
    </source>
</evidence>
<dbReference type="SMART" id="SM01008">
    <property type="entry name" value="Ald_Xan_dh_C"/>
    <property type="match status" value="1"/>
</dbReference>
<dbReference type="Gene3D" id="3.10.20.30">
    <property type="match status" value="1"/>
</dbReference>
<dbReference type="InterPro" id="IPR016208">
    <property type="entry name" value="Ald_Oxase/xanthine_DH-like"/>
</dbReference>
<proteinExistence type="inferred from homology"/>
<dbReference type="SUPFAM" id="SSF56003">
    <property type="entry name" value="Molybdenum cofactor-binding domain"/>
    <property type="match status" value="1"/>
</dbReference>
<reference evidence="7" key="1">
    <citation type="journal article" date="2019" name="Int. J. Syst. Evol. Microbiol.">
        <title>The Global Catalogue of Microorganisms (GCM) 10K type strain sequencing project: providing services to taxonomists for standard genome sequencing and annotation.</title>
        <authorList>
            <consortium name="The Broad Institute Genomics Platform"/>
            <consortium name="The Broad Institute Genome Sequencing Center for Infectious Disease"/>
            <person name="Wu L."/>
            <person name="Ma J."/>
        </authorList>
    </citation>
    <scope>NUCLEOTIDE SEQUENCE [LARGE SCALE GENOMIC DNA]</scope>
    <source>
        <strain evidence="7">KCTC 42087</strain>
    </source>
</reference>
<dbReference type="InterPro" id="IPR012675">
    <property type="entry name" value="Beta-grasp_dom_sf"/>
</dbReference>
<evidence type="ECO:0000259" key="5">
    <source>
        <dbReference type="PROSITE" id="PS51085"/>
    </source>
</evidence>
<dbReference type="InterPro" id="IPR036010">
    <property type="entry name" value="2Fe-2S_ferredoxin-like_sf"/>
</dbReference>
<dbReference type="Gene3D" id="1.10.150.120">
    <property type="entry name" value="[2Fe-2S]-binding domain"/>
    <property type="match status" value="1"/>
</dbReference>
<sequence length="910" mass="95866">MRIEVNGRVFDAEACPGQCLRTFLRELGHFGVKKGCDAGDCGACTVHVDGRPVHSCLFPAFRAAGHRVTTIEGLGPHPLQRDFLAAQGFQCGFCTAGMIMTVAALDQGQREDLARSLKGNLCRCTGYRAIDDAVHGIVHVEEPEEGDPCGRNVPAPAGPEIVSGQARYTLDVAMEGLLHLKLLRSPHAHARIVSIDTSAAQAVPGVQAVFTHEDAPRRLYSTGRHQNPGDDPSDTLLFDDVVRFTGQRVAAVVAESVAAAEEGCRRIAVDYEVLPAVLDPDEAMRDGAPVLHGDKGAEQHIARAERNIAAEVHGGIGDVEAAFEEADVVHEHTYASHRLQHAHLETHASIAWVDESGRLTVRTSSQVPFLTKDALCALFDLPEDGVRVVCGRVGGGFGAKQEMLTEDVVALAALRTGRPVQLEFTRQEEFEAAVTRHPATVEVKAGARDDGTLTALRLRVVTDTGAYGNHAGVVFHACNESIGVYRCANKRVDGYAVYTNTVPSGAYRGYGLSQGIFAVESAIDELARAIGMDPVAFRERNIIRPGDAMVSFQVPSADEAVIGSYGLDQCLARVDEALGRGDGPEEEGWSVGRGVALAMIDTIPPRGHRSEARIRLLADGAYELAVGMAEFGNGTTTVHRQLAAAVLGTTVDRVRIDQADTDKVGHDTGAFGSTGTTVTGLAVARAAGALRERVAAVAGDHAGADPSTLVFDGDEIRSGGTCLKLATVAAAARLGGRELVADGASDGAPCSVAFNVQGFRVAVCAATGEIRILQSVHGADAGRVINPMQCRGQVEGGVAQAVGAAMYESLVVDGAGRVATPVFRHYHVPSFGDVPRTEVFFADTSDALGPLGAKSMSESPFNPVAPALANAVRDATGIRFGTLPLARDRVHAALEARGAAGAAPRQARRR</sequence>
<keyword evidence="4" id="KW-0408">Iron</keyword>
<dbReference type="SUPFAM" id="SSF54665">
    <property type="entry name" value="CO dehydrogenase molybdoprotein N-domain-like"/>
    <property type="match status" value="1"/>
</dbReference>
<keyword evidence="3" id="KW-0560">Oxidoreductase</keyword>
<dbReference type="PROSITE" id="PS51085">
    <property type="entry name" value="2FE2S_FER_2"/>
    <property type="match status" value="1"/>
</dbReference>
<evidence type="ECO:0000256" key="4">
    <source>
        <dbReference type="ARBA" id="ARBA00023004"/>
    </source>
</evidence>
<dbReference type="InterPro" id="IPR006058">
    <property type="entry name" value="2Fe2S_fd_BS"/>
</dbReference>
<organism evidence="6 7">
    <name type="scientific">Actinomadura rugatobispora</name>
    <dbReference type="NCBI Taxonomy" id="1994"/>
    <lineage>
        <taxon>Bacteria</taxon>
        <taxon>Bacillati</taxon>
        <taxon>Actinomycetota</taxon>
        <taxon>Actinomycetes</taxon>
        <taxon>Streptosporangiales</taxon>
        <taxon>Thermomonosporaceae</taxon>
        <taxon>Actinomadura</taxon>
    </lineage>
</organism>
<dbReference type="Pfam" id="PF00111">
    <property type="entry name" value="Fer2"/>
    <property type="match status" value="1"/>
</dbReference>
<dbReference type="PROSITE" id="PS00197">
    <property type="entry name" value="2FE2S_FER_1"/>
    <property type="match status" value="1"/>
</dbReference>
<dbReference type="RefSeq" id="WP_378280656.1">
    <property type="nucleotide sequence ID" value="NZ_JBHSON010000005.1"/>
</dbReference>
<dbReference type="InterPro" id="IPR046867">
    <property type="entry name" value="AldOxase/xan_DH_MoCoBD2"/>
</dbReference>
<dbReference type="InterPro" id="IPR037165">
    <property type="entry name" value="AldOxase/xan_DH_Mopterin-bd_sf"/>
</dbReference>
<feature type="domain" description="2Fe-2S ferredoxin-type" evidence="5">
    <location>
        <begin position="1"/>
        <end position="74"/>
    </location>
</feature>
<dbReference type="Pfam" id="PF02738">
    <property type="entry name" value="MoCoBD_1"/>
    <property type="match status" value="1"/>
</dbReference>
<evidence type="ECO:0000313" key="7">
    <source>
        <dbReference type="Proteomes" id="UP001596074"/>
    </source>
</evidence>
<name>A0ABW0ZRS7_9ACTN</name>
<dbReference type="Pfam" id="PF20256">
    <property type="entry name" value="MoCoBD_2"/>
    <property type="match status" value="1"/>
</dbReference>
<dbReference type="Pfam" id="PF01799">
    <property type="entry name" value="Fer2_2"/>
    <property type="match status" value="1"/>
</dbReference>
<dbReference type="CDD" id="cd00207">
    <property type="entry name" value="fer2"/>
    <property type="match status" value="1"/>
</dbReference>
<keyword evidence="7" id="KW-1185">Reference proteome</keyword>
<dbReference type="InterPro" id="IPR036856">
    <property type="entry name" value="Ald_Oxase/Xan_DH_a/b_sf"/>
</dbReference>